<keyword evidence="3" id="KW-1185">Reference proteome</keyword>
<dbReference type="Proteomes" id="UP001549167">
    <property type="component" value="Unassembled WGS sequence"/>
</dbReference>
<sequence>MNLLPLQKPLELLQLDVLIRRYRDRDKLFHLIDDQYQRDKAGYHGESALQYYFNLLRHQESYTLFDLRCEVFSHFFQIDALLITRQFMLIVESKHVKGVITENDAKQMVQYVDGEPKPLQHPLHQAAIQKRQLETFLKVHNLNHLPIFTCGTFTHPEAIIDMPNQSDNLFTYHYLLQYIYDLLDEHPTPIISDQKARAIGQCLTNNHAPRNRHLTTHYNITSDALIRGAFCPTCTRPAINRVHGTWFCPSCQTRDRNAHIPVLKDLIILHQKPYVTNKEVRQWLNIDSPDVTKRLLAQFPKFGHKRTTVYDLSSLVPELQTYFRRKFK</sequence>
<dbReference type="EMBL" id="JBEPMX010000004">
    <property type="protein sequence ID" value="MET3683054.1"/>
    <property type="molecule type" value="Genomic_DNA"/>
</dbReference>
<dbReference type="PROSITE" id="PS50965">
    <property type="entry name" value="NERD"/>
    <property type="match status" value="1"/>
</dbReference>
<comment type="caution">
    <text evidence="2">The sequence shown here is derived from an EMBL/GenBank/DDBJ whole genome shotgun (WGS) entry which is preliminary data.</text>
</comment>
<organism evidence="2 3">
    <name type="scientific">Alkalibacillus flavidus</name>
    <dbReference type="NCBI Taxonomy" id="546021"/>
    <lineage>
        <taxon>Bacteria</taxon>
        <taxon>Bacillati</taxon>
        <taxon>Bacillota</taxon>
        <taxon>Bacilli</taxon>
        <taxon>Bacillales</taxon>
        <taxon>Bacillaceae</taxon>
        <taxon>Alkalibacillus</taxon>
    </lineage>
</organism>
<feature type="domain" description="NERD" evidence="1">
    <location>
        <begin position="41"/>
        <end position="156"/>
    </location>
</feature>
<reference evidence="2 3" key="1">
    <citation type="submission" date="2024-06" db="EMBL/GenBank/DDBJ databases">
        <title>Genomic Encyclopedia of Type Strains, Phase IV (KMG-IV): sequencing the most valuable type-strain genomes for metagenomic binning, comparative biology and taxonomic classification.</title>
        <authorList>
            <person name="Goeker M."/>
        </authorList>
    </citation>
    <scope>NUCLEOTIDE SEQUENCE [LARGE SCALE GENOMIC DNA]</scope>
    <source>
        <strain evidence="2 3">DSM 23520</strain>
    </source>
</reference>
<gene>
    <name evidence="2" type="ORF">ABID56_001144</name>
</gene>
<protein>
    <recommendedName>
        <fullName evidence="1">NERD domain-containing protein</fullName>
    </recommendedName>
</protein>
<dbReference type="Pfam" id="PF08378">
    <property type="entry name" value="NERD"/>
    <property type="match status" value="1"/>
</dbReference>
<proteinExistence type="predicted"/>
<dbReference type="InterPro" id="IPR011528">
    <property type="entry name" value="NERD"/>
</dbReference>
<accession>A0ABV2KTZ5</accession>
<evidence type="ECO:0000313" key="2">
    <source>
        <dbReference type="EMBL" id="MET3683054.1"/>
    </source>
</evidence>
<evidence type="ECO:0000313" key="3">
    <source>
        <dbReference type="Proteomes" id="UP001549167"/>
    </source>
</evidence>
<name>A0ABV2KTZ5_9BACI</name>
<evidence type="ECO:0000259" key="1">
    <source>
        <dbReference type="PROSITE" id="PS50965"/>
    </source>
</evidence>
<dbReference type="RefSeq" id="WP_354219650.1">
    <property type="nucleotide sequence ID" value="NZ_JBEPMX010000004.1"/>
</dbReference>